<keyword evidence="5 10" id="KW-1133">Transmembrane helix</keyword>
<feature type="compositionally biased region" description="Acidic residues" evidence="9">
    <location>
        <begin position="666"/>
        <end position="681"/>
    </location>
</feature>
<dbReference type="EMBL" id="JARQWQ010000024">
    <property type="protein sequence ID" value="KAK2563714.1"/>
    <property type="molecule type" value="Genomic_DNA"/>
</dbReference>
<keyword evidence="3" id="KW-0963">Cytoplasm</keyword>
<feature type="region of interest" description="Disordered" evidence="9">
    <location>
        <begin position="166"/>
        <end position="188"/>
    </location>
</feature>
<evidence type="ECO:0000256" key="3">
    <source>
        <dbReference type="ARBA" id="ARBA00022490"/>
    </source>
</evidence>
<evidence type="ECO:0000256" key="4">
    <source>
        <dbReference type="ARBA" id="ARBA00022692"/>
    </source>
</evidence>
<feature type="coiled-coil region" evidence="8">
    <location>
        <begin position="28"/>
        <end position="139"/>
    </location>
</feature>
<evidence type="ECO:0000256" key="5">
    <source>
        <dbReference type="ARBA" id="ARBA00022989"/>
    </source>
</evidence>
<feature type="transmembrane region" description="Helical" evidence="10">
    <location>
        <begin position="712"/>
        <end position="736"/>
    </location>
</feature>
<feature type="region of interest" description="Disordered" evidence="9">
    <location>
        <begin position="573"/>
        <end position="703"/>
    </location>
</feature>
<comment type="caution">
    <text evidence="11">The sequence shown here is derived from an EMBL/GenBank/DDBJ whole genome shotgun (WGS) entry which is preliminary data.</text>
</comment>
<evidence type="ECO:0000256" key="7">
    <source>
        <dbReference type="ARBA" id="ARBA00023136"/>
    </source>
</evidence>
<protein>
    <submittedName>
        <fullName evidence="11">Inositol 1</fullName>
    </submittedName>
</protein>
<organism evidence="11 12">
    <name type="scientific">Acropora cervicornis</name>
    <name type="common">Staghorn coral</name>
    <dbReference type="NCBI Taxonomy" id="6130"/>
    <lineage>
        <taxon>Eukaryota</taxon>
        <taxon>Metazoa</taxon>
        <taxon>Cnidaria</taxon>
        <taxon>Anthozoa</taxon>
        <taxon>Hexacorallia</taxon>
        <taxon>Scleractinia</taxon>
        <taxon>Astrocoeniina</taxon>
        <taxon>Acroporidae</taxon>
        <taxon>Acropora</taxon>
    </lineage>
</organism>
<proteinExistence type="predicted"/>
<keyword evidence="7 10" id="KW-0472">Membrane</keyword>
<evidence type="ECO:0000256" key="2">
    <source>
        <dbReference type="ARBA" id="ARBA00004496"/>
    </source>
</evidence>
<feature type="compositionally biased region" description="Polar residues" evidence="9">
    <location>
        <begin position="166"/>
        <end position="186"/>
    </location>
</feature>
<sequence>MNQDKENKLLFEERSRAYQKLGTMSLCNDEMSARLFELEKRLEQERKAGAQQREELAFLEQQLSKVTEDLFKIRDEKESLSRSLENEKRFSSSLEDELVSIRKSQDELESQQTILLVRIKELESELLKTSSQLNVEKRRTSSLEESIQLSVSRHSDELKDIFDTIPTTETMPHNRSRQSPGASSPCITRHMVKAKLPGDEEKLQSRYQEVSGHTPPREKEHAQTHLERWLNSECEEPGTLSISSDSLSPRNGRQELEGVSESPSGKFMQLLENREQELTTSASQTDVKELLSTGSQTLRLDKFEMLNLKNLISTGSQTELLREIGDIYERDLVSTGSQTELLRKNENVIVVEEAESTVENLNGDQRQRRRKSGLSGSLLTADTATETKSDANESASKSKSETIDSTKLCPVLEKEKKATSLWRKKLSVAFKTPEEFEPYSSATGEALEDSVGSNFVDGVSLRVRPAPNEKEIESRSRDVAESNMSKELQNMSNLLKDFEQLCITRDMQDMLSSLKSQVEVIQTSFKRLSTQSQQHGCEARMASGVEVMICHAENLSRHLERAREDLNELRVKERLEADETSTPSPLANGSTSYDSQSGLTSQSLQSDKEALRSFRSRSGMGRQRAASAVPRLESSVPLSADENTSTWQPRINSEICFTETRGEQAERDEEGTDNFEEEISEDTAQGKVSDGTDETTENDSVSNRPGVCRRTIIAALRLAISLIAFLVVVFIGLAMMDRNSTFEEAKHILLSKVSKLLEPVGQVIYNLKPPE</sequence>
<dbReference type="PANTHER" id="PTHR15352">
    <property type="entry name" value="LYMPHOID-RESTRICTED MEMBRANE PROTEIN, JAW1"/>
    <property type="match status" value="1"/>
</dbReference>
<evidence type="ECO:0000256" key="6">
    <source>
        <dbReference type="ARBA" id="ARBA00023054"/>
    </source>
</evidence>
<dbReference type="InterPro" id="IPR008677">
    <property type="entry name" value="MRVI1"/>
</dbReference>
<reference evidence="11" key="2">
    <citation type="journal article" date="2023" name="Science">
        <title>Genomic signatures of disease resistance in endangered staghorn corals.</title>
        <authorList>
            <person name="Vollmer S.V."/>
            <person name="Selwyn J.D."/>
            <person name="Despard B.A."/>
            <person name="Roesel C.L."/>
        </authorList>
    </citation>
    <scope>NUCLEOTIDE SEQUENCE</scope>
    <source>
        <strain evidence="11">K2</strain>
    </source>
</reference>
<gene>
    <name evidence="11" type="ORF">P5673_012699</name>
</gene>
<feature type="compositionally biased region" description="Polar residues" evidence="9">
    <location>
        <begin position="641"/>
        <end position="651"/>
    </location>
</feature>
<evidence type="ECO:0000256" key="9">
    <source>
        <dbReference type="SAM" id="MobiDB-lite"/>
    </source>
</evidence>
<evidence type="ECO:0000256" key="10">
    <source>
        <dbReference type="SAM" id="Phobius"/>
    </source>
</evidence>
<keyword evidence="6 8" id="KW-0175">Coiled coil</keyword>
<evidence type="ECO:0000256" key="1">
    <source>
        <dbReference type="ARBA" id="ARBA00004167"/>
    </source>
</evidence>
<evidence type="ECO:0000313" key="11">
    <source>
        <dbReference type="EMBL" id="KAK2563714.1"/>
    </source>
</evidence>
<dbReference type="AlphaFoldDB" id="A0AAD9QLV8"/>
<dbReference type="PANTHER" id="PTHR15352:SF1">
    <property type="entry name" value="KASH5-LIKE COILED-COIL DOMAIN-CONTAINING PROTEIN"/>
    <property type="match status" value="1"/>
</dbReference>
<feature type="compositionally biased region" description="Polar residues" evidence="9">
    <location>
        <begin position="374"/>
        <end position="384"/>
    </location>
</feature>
<feature type="compositionally biased region" description="Polar residues" evidence="9">
    <location>
        <begin position="240"/>
        <end position="251"/>
    </location>
</feature>
<keyword evidence="12" id="KW-1185">Reference proteome</keyword>
<evidence type="ECO:0000256" key="8">
    <source>
        <dbReference type="SAM" id="Coils"/>
    </source>
</evidence>
<feature type="compositionally biased region" description="Polar residues" evidence="9">
    <location>
        <begin position="580"/>
        <end position="594"/>
    </location>
</feature>
<dbReference type="Proteomes" id="UP001249851">
    <property type="component" value="Unassembled WGS sequence"/>
</dbReference>
<reference evidence="11" key="1">
    <citation type="journal article" date="2023" name="G3 (Bethesda)">
        <title>Whole genome assembly and annotation of the endangered Caribbean coral Acropora cervicornis.</title>
        <authorList>
            <person name="Selwyn J.D."/>
            <person name="Vollmer S.V."/>
        </authorList>
    </citation>
    <scope>NUCLEOTIDE SEQUENCE</scope>
    <source>
        <strain evidence="11">K2</strain>
    </source>
</reference>
<accession>A0AAD9QLV8</accession>
<comment type="subcellular location">
    <subcellularLocation>
        <location evidence="2">Cytoplasm</location>
    </subcellularLocation>
    <subcellularLocation>
        <location evidence="1">Membrane</location>
        <topology evidence="1">Single-pass membrane protein</topology>
    </subcellularLocation>
</comment>
<feature type="compositionally biased region" description="Low complexity" evidence="9">
    <location>
        <begin position="595"/>
        <end position="605"/>
    </location>
</feature>
<dbReference type="GO" id="GO:0016020">
    <property type="term" value="C:membrane"/>
    <property type="evidence" value="ECO:0007669"/>
    <property type="project" value="UniProtKB-SubCell"/>
</dbReference>
<dbReference type="GO" id="GO:0005737">
    <property type="term" value="C:cytoplasm"/>
    <property type="evidence" value="ECO:0007669"/>
    <property type="project" value="UniProtKB-SubCell"/>
</dbReference>
<name>A0AAD9QLV8_ACRCE</name>
<evidence type="ECO:0000313" key="12">
    <source>
        <dbReference type="Proteomes" id="UP001249851"/>
    </source>
</evidence>
<dbReference type="Pfam" id="PF05781">
    <property type="entry name" value="MRVI1"/>
    <property type="match status" value="1"/>
</dbReference>
<feature type="compositionally biased region" description="Basic and acidic residues" evidence="9">
    <location>
        <begin position="215"/>
        <end position="230"/>
    </location>
</feature>
<feature type="region of interest" description="Disordered" evidence="9">
    <location>
        <begin position="360"/>
        <end position="404"/>
    </location>
</feature>
<keyword evidence="4 10" id="KW-0812">Transmembrane</keyword>
<feature type="compositionally biased region" description="Basic and acidic residues" evidence="9">
    <location>
        <begin position="385"/>
        <end position="404"/>
    </location>
</feature>
<feature type="region of interest" description="Disordered" evidence="9">
    <location>
        <begin position="205"/>
        <end position="264"/>
    </location>
</feature>